<dbReference type="PANTHER" id="PTHR47816:SF4">
    <property type="entry name" value="RIBOSOMAL RNA SMALL SUBUNIT METHYLTRANSFERASE C"/>
    <property type="match status" value="1"/>
</dbReference>
<evidence type="ECO:0000256" key="3">
    <source>
        <dbReference type="ARBA" id="ARBA00022691"/>
    </source>
</evidence>
<dbReference type="Proteomes" id="UP001243846">
    <property type="component" value="Unassembled WGS sequence"/>
</dbReference>
<dbReference type="InterPro" id="IPR029063">
    <property type="entry name" value="SAM-dependent_MTases_sf"/>
</dbReference>
<dbReference type="GO" id="GO:0032259">
    <property type="term" value="P:methylation"/>
    <property type="evidence" value="ECO:0007669"/>
    <property type="project" value="UniProtKB-KW"/>
</dbReference>
<dbReference type="Pfam" id="PF05175">
    <property type="entry name" value="MTS"/>
    <property type="match status" value="1"/>
</dbReference>
<organism evidence="5 6">
    <name type="scientific">Paracoccus cavernae</name>
    <dbReference type="NCBI Taxonomy" id="1571207"/>
    <lineage>
        <taxon>Bacteria</taxon>
        <taxon>Pseudomonadati</taxon>
        <taxon>Pseudomonadota</taxon>
        <taxon>Alphaproteobacteria</taxon>
        <taxon>Rhodobacterales</taxon>
        <taxon>Paracoccaceae</taxon>
        <taxon>Paracoccus</taxon>
    </lineage>
</organism>
<dbReference type="CDD" id="cd02440">
    <property type="entry name" value="AdoMet_MTases"/>
    <property type="match status" value="1"/>
</dbReference>
<evidence type="ECO:0000313" key="6">
    <source>
        <dbReference type="Proteomes" id="UP001243846"/>
    </source>
</evidence>
<dbReference type="InterPro" id="IPR046977">
    <property type="entry name" value="RsmC/RlmG"/>
</dbReference>
<proteinExistence type="predicted"/>
<dbReference type="PANTHER" id="PTHR47816">
    <property type="entry name" value="RIBOSOMAL RNA SMALL SUBUNIT METHYLTRANSFERASE C"/>
    <property type="match status" value="1"/>
</dbReference>
<dbReference type="InterPro" id="IPR007848">
    <property type="entry name" value="Small_mtfrase_dom"/>
</dbReference>
<keyword evidence="1 5" id="KW-0489">Methyltransferase</keyword>
<name>A0ABT8D4Z3_9RHOB</name>
<evidence type="ECO:0000313" key="5">
    <source>
        <dbReference type="EMBL" id="MDN3711767.1"/>
    </source>
</evidence>
<keyword evidence="3" id="KW-0949">S-adenosyl-L-methionine</keyword>
<sequence length="185" mass="19792">MTIPADRWYPQEWVATATEVAPGFSTVPGVFSADGPDPASVALVAHLPEKMPTRVVDLGAGWGWLSAQILARPGVEVLHLVEADAASLDCAKRNVVDPRARFHWTDALTFALSEPVNGVVMNPPFHEGRKADPALGAGFIQTAARLLTGAGRLWMVANRHLPYEAVLRDNFADVSEIGGDSASRS</sequence>
<evidence type="ECO:0000256" key="1">
    <source>
        <dbReference type="ARBA" id="ARBA00022603"/>
    </source>
</evidence>
<gene>
    <name evidence="5" type="ORF">QWZ10_07830</name>
</gene>
<dbReference type="EMBL" id="JAUFRC010000001">
    <property type="protein sequence ID" value="MDN3711767.1"/>
    <property type="molecule type" value="Genomic_DNA"/>
</dbReference>
<evidence type="ECO:0000259" key="4">
    <source>
        <dbReference type="Pfam" id="PF05175"/>
    </source>
</evidence>
<dbReference type="Gene3D" id="3.40.50.150">
    <property type="entry name" value="Vaccinia Virus protein VP39"/>
    <property type="match status" value="1"/>
</dbReference>
<dbReference type="SUPFAM" id="SSF53335">
    <property type="entry name" value="S-adenosyl-L-methionine-dependent methyltransferases"/>
    <property type="match status" value="1"/>
</dbReference>
<keyword evidence="2" id="KW-0808">Transferase</keyword>
<accession>A0ABT8D4Z3</accession>
<feature type="domain" description="Methyltransferase small" evidence="4">
    <location>
        <begin position="24"/>
        <end position="177"/>
    </location>
</feature>
<evidence type="ECO:0000256" key="2">
    <source>
        <dbReference type="ARBA" id="ARBA00022679"/>
    </source>
</evidence>
<reference evidence="6" key="1">
    <citation type="journal article" date="2019" name="Int. J. Syst. Evol. Microbiol.">
        <title>The Global Catalogue of Microorganisms (GCM) 10K type strain sequencing project: providing services to taxonomists for standard genome sequencing and annotation.</title>
        <authorList>
            <consortium name="The Broad Institute Genomics Platform"/>
            <consortium name="The Broad Institute Genome Sequencing Center for Infectious Disease"/>
            <person name="Wu L."/>
            <person name="Ma J."/>
        </authorList>
    </citation>
    <scope>NUCLEOTIDE SEQUENCE [LARGE SCALE GENOMIC DNA]</scope>
    <source>
        <strain evidence="6">CECT 8482</strain>
    </source>
</reference>
<dbReference type="GO" id="GO:0008168">
    <property type="term" value="F:methyltransferase activity"/>
    <property type="evidence" value="ECO:0007669"/>
    <property type="project" value="UniProtKB-KW"/>
</dbReference>
<protein>
    <submittedName>
        <fullName evidence="5">Methyltransferase</fullName>
    </submittedName>
</protein>
<keyword evidence="6" id="KW-1185">Reference proteome</keyword>
<comment type="caution">
    <text evidence="5">The sequence shown here is derived from an EMBL/GenBank/DDBJ whole genome shotgun (WGS) entry which is preliminary data.</text>
</comment>